<evidence type="ECO:0000313" key="3">
    <source>
        <dbReference type="Proteomes" id="UP000178176"/>
    </source>
</evidence>
<protein>
    <submittedName>
        <fullName evidence="2">Uncharacterized protein</fullName>
    </submittedName>
</protein>
<dbReference type="Proteomes" id="UP000178176">
    <property type="component" value="Unassembled WGS sequence"/>
</dbReference>
<gene>
    <name evidence="2" type="ORF">A2876_00225</name>
</gene>
<sequence>MAGLTEISYYGRKGITYGAIIMVILMLIPITLRISKQIYLKLNPPPPPPPTTEYGKLPLLKFPQVEGVTPNTKPIYKLETITGGLPQLPGVGKVYVVGINKSRLLELERVKTRVRFLKFHDEPERLSENVFRFANSSPPTELIADMVSGKFSYKLDFVSDPANFLPVSLPTVDQAASELKGFLGSMQSLSEDLANGIVKGKYLIATESGEMVESPSYSEANMVRIDLFRADKDKMAFVNGGGKTSTVNALFSGVGDKLARIVSINFAYSQIVGEDFATYPLKSVDQAWSELTQGKAYISKNISSVTVRRVSLAYYESDDLQAFVQPVFVFEGDEDFFAYVQAVDPKYLEESK</sequence>
<keyword evidence="1" id="KW-0472">Membrane</keyword>
<dbReference type="AlphaFoldDB" id="A0A1F4YIB6"/>
<evidence type="ECO:0000256" key="1">
    <source>
        <dbReference type="SAM" id="Phobius"/>
    </source>
</evidence>
<proteinExistence type="predicted"/>
<reference evidence="2 3" key="1">
    <citation type="journal article" date="2016" name="Nat. Commun.">
        <title>Thousands of microbial genomes shed light on interconnected biogeochemical processes in an aquifer system.</title>
        <authorList>
            <person name="Anantharaman K."/>
            <person name="Brown C.T."/>
            <person name="Hug L.A."/>
            <person name="Sharon I."/>
            <person name="Castelle C.J."/>
            <person name="Probst A.J."/>
            <person name="Thomas B.C."/>
            <person name="Singh A."/>
            <person name="Wilkins M.J."/>
            <person name="Karaoz U."/>
            <person name="Brodie E.L."/>
            <person name="Williams K.H."/>
            <person name="Hubbard S.S."/>
            <person name="Banfield J.F."/>
        </authorList>
    </citation>
    <scope>NUCLEOTIDE SEQUENCE [LARGE SCALE GENOMIC DNA]</scope>
</reference>
<organism evidence="2 3">
    <name type="scientific">Candidatus Amesbacteria bacterium RIFCSPHIGHO2_01_FULL_48_32b</name>
    <dbReference type="NCBI Taxonomy" id="1797253"/>
    <lineage>
        <taxon>Bacteria</taxon>
        <taxon>Candidatus Amesiibacteriota</taxon>
    </lineage>
</organism>
<keyword evidence="1" id="KW-1133">Transmembrane helix</keyword>
<accession>A0A1F4YIB6</accession>
<dbReference type="EMBL" id="MEXH01000002">
    <property type="protein sequence ID" value="OGC92963.1"/>
    <property type="molecule type" value="Genomic_DNA"/>
</dbReference>
<feature type="transmembrane region" description="Helical" evidence="1">
    <location>
        <begin position="14"/>
        <end position="32"/>
    </location>
</feature>
<evidence type="ECO:0000313" key="2">
    <source>
        <dbReference type="EMBL" id="OGC92963.1"/>
    </source>
</evidence>
<comment type="caution">
    <text evidence="2">The sequence shown here is derived from an EMBL/GenBank/DDBJ whole genome shotgun (WGS) entry which is preliminary data.</text>
</comment>
<keyword evidence="1" id="KW-0812">Transmembrane</keyword>
<name>A0A1F4YIB6_9BACT</name>